<dbReference type="GO" id="GO:0004067">
    <property type="term" value="F:asparaginase activity"/>
    <property type="evidence" value="ECO:0007669"/>
    <property type="project" value="UniProtKB-UniRule"/>
</dbReference>
<feature type="domain" description="Asparaginase/glutaminase C-terminal" evidence="12">
    <location>
        <begin position="273"/>
        <end position="382"/>
    </location>
</feature>
<comment type="caution">
    <text evidence="13">The sequence shown here is derived from an EMBL/GenBank/DDBJ whole genome shotgun (WGS) entry which is preliminary data.</text>
</comment>
<keyword evidence="14" id="KW-1185">Reference proteome</keyword>
<dbReference type="Pfam" id="PF17763">
    <property type="entry name" value="Asparaginase_C"/>
    <property type="match status" value="1"/>
</dbReference>
<dbReference type="PANTHER" id="PTHR11707:SF28">
    <property type="entry name" value="60 KDA LYSOPHOSPHOLIPASE"/>
    <property type="match status" value="1"/>
</dbReference>
<proteinExistence type="inferred from homology"/>
<comment type="catalytic activity">
    <reaction evidence="4">
        <text>L-asparagine + H2O = L-aspartate + NH4(+)</text>
        <dbReference type="Rhea" id="RHEA:21016"/>
        <dbReference type="ChEBI" id="CHEBI:15377"/>
        <dbReference type="ChEBI" id="CHEBI:28938"/>
        <dbReference type="ChEBI" id="CHEBI:29991"/>
        <dbReference type="ChEBI" id="CHEBI:58048"/>
        <dbReference type="EC" id="3.5.1.1"/>
    </reaction>
</comment>
<dbReference type="EC" id="3.5.1.1" evidence="2"/>
<dbReference type="EMBL" id="JAAVMX010000002">
    <property type="protein sequence ID" value="KAF4512488.1"/>
    <property type="molecule type" value="Genomic_DNA"/>
</dbReference>
<feature type="active site" evidence="7">
    <location>
        <position position="68"/>
    </location>
</feature>
<feature type="domain" description="L-asparaginase N-terminal" evidence="11">
    <location>
        <begin position="59"/>
        <end position="250"/>
    </location>
</feature>
<dbReference type="Gene3D" id="3.40.50.40">
    <property type="match status" value="1"/>
</dbReference>
<dbReference type="InterPro" id="IPR006034">
    <property type="entry name" value="Asparaginase/glutaminase-like"/>
</dbReference>
<dbReference type="InterPro" id="IPR027475">
    <property type="entry name" value="Asparaginase/glutaminase_AS2"/>
</dbReference>
<sequence length="404" mass="42874">MASTLQKPPRLLHKLSFASEPPSRSSPRPPARYSPLAAPGLPPNHVAEDQLPGFAMPPKITVLGTGGTIAGSGTYAAQTAGYKSAVLSVDGLIEAVPELGKVARLRSQQIANVGSPDMTAADLVRIAQTIDKELKGDTQGVVITHGTDTLEESAFFLELTINSDKPVVLVGAMRPATAYSADGPMNLLCAVNLAASQSARKRGVMMVLNDRICSARFTTKTNANSLDSFMAAEQGYLGMFFNTEPIFYYPPCRPLNRSYFNVADRNPSDGLPQVDILYGHLDMNPALLKTSAETSQGVVLAAMGGGCWATGAGRRVAELVRARDYPVVVSRRMASGFVGGTSNYGLEDCCIGGGLLDATRCRIQLQLALASGLDRNAIRDLFESHGAERAAAGLEAKMRRTSVL</sequence>
<accession>A0A8H4PYA8</accession>
<dbReference type="SMART" id="SM00870">
    <property type="entry name" value="Asparaginase"/>
    <property type="match status" value="1"/>
</dbReference>
<reference evidence="13 14" key="1">
    <citation type="journal article" date="2020" name="Genome Biol. Evol.">
        <title>A new high-quality draft genome assembly of the Chinese cordyceps Ophiocordyceps sinensis.</title>
        <authorList>
            <person name="Shu R."/>
            <person name="Zhang J."/>
            <person name="Meng Q."/>
            <person name="Zhang H."/>
            <person name="Zhou G."/>
            <person name="Li M."/>
            <person name="Wu P."/>
            <person name="Zhao Y."/>
            <person name="Chen C."/>
            <person name="Qin Q."/>
        </authorList>
    </citation>
    <scope>NUCLEOTIDE SEQUENCE [LARGE SCALE GENOMIC DNA]</scope>
    <source>
        <strain evidence="13 14">IOZ07</strain>
    </source>
</reference>
<dbReference type="PIRSF" id="PIRSF001220">
    <property type="entry name" value="L-ASNase_gatD"/>
    <property type="match status" value="1"/>
</dbReference>
<dbReference type="InterPro" id="IPR004550">
    <property type="entry name" value="AsnASE_II"/>
</dbReference>
<dbReference type="CDD" id="cd08964">
    <property type="entry name" value="L-asparaginase_II"/>
    <property type="match status" value="1"/>
</dbReference>
<evidence type="ECO:0000256" key="5">
    <source>
        <dbReference type="PIRSR" id="PIRSR001220-1"/>
    </source>
</evidence>
<dbReference type="NCBIfam" id="TIGR00520">
    <property type="entry name" value="asnASE_II"/>
    <property type="match status" value="1"/>
</dbReference>
<dbReference type="PROSITE" id="PS51732">
    <property type="entry name" value="ASN_GLN_ASE_3"/>
    <property type="match status" value="1"/>
</dbReference>
<dbReference type="InterPro" id="IPR027473">
    <property type="entry name" value="L-asparaginase_C"/>
</dbReference>
<dbReference type="AlphaFoldDB" id="A0A8H4PYA8"/>
<dbReference type="SUPFAM" id="SSF53774">
    <property type="entry name" value="Glutaminase/Asparaginase"/>
    <property type="match status" value="1"/>
</dbReference>
<dbReference type="InterPro" id="IPR027474">
    <property type="entry name" value="L-asparaginase_N"/>
</dbReference>
<dbReference type="PIRSF" id="PIRSF500176">
    <property type="entry name" value="L_ASNase"/>
    <property type="match status" value="1"/>
</dbReference>
<name>A0A8H4PYA8_9HYPO</name>
<dbReference type="Gene3D" id="3.40.50.1170">
    <property type="entry name" value="L-asparaginase, N-terminal domain"/>
    <property type="match status" value="1"/>
</dbReference>
<dbReference type="GO" id="GO:0006530">
    <property type="term" value="P:L-asparagine catabolic process"/>
    <property type="evidence" value="ECO:0007669"/>
    <property type="project" value="UniProtKB-ARBA"/>
</dbReference>
<dbReference type="PRINTS" id="PR00139">
    <property type="entry name" value="ASNGLNASE"/>
</dbReference>
<comment type="similarity">
    <text evidence="1 9">Belongs to the asparaginase 1 family.</text>
</comment>
<evidence type="ECO:0000256" key="9">
    <source>
        <dbReference type="RuleBase" id="RU004456"/>
    </source>
</evidence>
<dbReference type="InterPro" id="IPR040919">
    <property type="entry name" value="Asparaginase_C"/>
</dbReference>
<evidence type="ECO:0000313" key="13">
    <source>
        <dbReference type="EMBL" id="KAF4512488.1"/>
    </source>
</evidence>
<evidence type="ECO:0000256" key="6">
    <source>
        <dbReference type="PIRSR" id="PIRSR001220-2"/>
    </source>
</evidence>
<dbReference type="Proteomes" id="UP000557566">
    <property type="component" value="Unassembled WGS sequence"/>
</dbReference>
<evidence type="ECO:0000313" key="14">
    <source>
        <dbReference type="Proteomes" id="UP000557566"/>
    </source>
</evidence>
<evidence type="ECO:0000256" key="4">
    <source>
        <dbReference type="ARBA" id="ARBA00049366"/>
    </source>
</evidence>
<feature type="compositionally biased region" description="Low complexity" evidence="10">
    <location>
        <begin position="16"/>
        <end position="26"/>
    </location>
</feature>
<feature type="binding site" evidence="6">
    <location>
        <position position="115"/>
    </location>
    <ligand>
        <name>substrate</name>
    </ligand>
</feature>
<feature type="binding site" evidence="6">
    <location>
        <begin position="147"/>
        <end position="148"/>
    </location>
    <ligand>
        <name>substrate</name>
    </ligand>
</feature>
<evidence type="ECO:0000256" key="2">
    <source>
        <dbReference type="ARBA" id="ARBA00012920"/>
    </source>
</evidence>
<protein>
    <recommendedName>
        <fullName evidence="2">asparaginase</fullName>
        <ecNumber evidence="2">3.5.1.1</ecNumber>
    </recommendedName>
</protein>
<dbReference type="PROSITE" id="PS00917">
    <property type="entry name" value="ASN_GLN_ASE_2"/>
    <property type="match status" value="1"/>
</dbReference>
<evidence type="ECO:0000256" key="10">
    <source>
        <dbReference type="SAM" id="MobiDB-lite"/>
    </source>
</evidence>
<dbReference type="PROSITE" id="PS00144">
    <property type="entry name" value="ASN_GLN_ASE_1"/>
    <property type="match status" value="1"/>
</dbReference>
<dbReference type="InterPro" id="IPR020827">
    <property type="entry name" value="Asparaginase/glutaminase_AS1"/>
</dbReference>
<organism evidence="13 14">
    <name type="scientific">Ophiocordyceps sinensis</name>
    <dbReference type="NCBI Taxonomy" id="72228"/>
    <lineage>
        <taxon>Eukaryota</taxon>
        <taxon>Fungi</taxon>
        <taxon>Dikarya</taxon>
        <taxon>Ascomycota</taxon>
        <taxon>Pezizomycotina</taxon>
        <taxon>Sordariomycetes</taxon>
        <taxon>Hypocreomycetidae</taxon>
        <taxon>Hypocreales</taxon>
        <taxon>Ophiocordycipitaceae</taxon>
        <taxon>Ophiocordyceps</taxon>
    </lineage>
</organism>
<dbReference type="PANTHER" id="PTHR11707">
    <property type="entry name" value="L-ASPARAGINASE"/>
    <property type="match status" value="1"/>
</dbReference>
<evidence type="ECO:0000256" key="3">
    <source>
        <dbReference type="ARBA" id="ARBA00022801"/>
    </source>
</evidence>
<evidence type="ECO:0000259" key="12">
    <source>
        <dbReference type="Pfam" id="PF17763"/>
    </source>
</evidence>
<keyword evidence="3" id="KW-0378">Hydrolase</keyword>
<dbReference type="InterPro" id="IPR037152">
    <property type="entry name" value="L-asparaginase_N_sf"/>
</dbReference>
<gene>
    <name evidence="13" type="ORF">G6O67_001623</name>
</gene>
<dbReference type="OrthoDB" id="542841at2759"/>
<evidence type="ECO:0000256" key="1">
    <source>
        <dbReference type="ARBA" id="ARBA00010518"/>
    </source>
</evidence>
<dbReference type="Pfam" id="PF00710">
    <property type="entry name" value="Asparaginase"/>
    <property type="match status" value="1"/>
</dbReference>
<evidence type="ECO:0000259" key="11">
    <source>
        <dbReference type="Pfam" id="PF00710"/>
    </source>
</evidence>
<dbReference type="InterPro" id="IPR036152">
    <property type="entry name" value="Asp/glu_Ase-like_sf"/>
</dbReference>
<feature type="active site" evidence="8">
    <location>
        <position position="147"/>
    </location>
</feature>
<evidence type="ECO:0000256" key="7">
    <source>
        <dbReference type="PROSITE-ProRule" id="PRU10099"/>
    </source>
</evidence>
<feature type="region of interest" description="Disordered" evidence="10">
    <location>
        <begin position="1"/>
        <end position="48"/>
    </location>
</feature>
<evidence type="ECO:0000256" key="8">
    <source>
        <dbReference type="PROSITE-ProRule" id="PRU10100"/>
    </source>
</evidence>
<feature type="active site" description="O-isoaspartyl threonine intermediate" evidence="5">
    <location>
        <position position="68"/>
    </location>
</feature>
<dbReference type="FunFam" id="3.40.50.1170:FF:000001">
    <property type="entry name" value="L-asparaginase 2"/>
    <property type="match status" value="1"/>
</dbReference>